<dbReference type="PANTHER" id="PTHR33269">
    <property type="entry name" value="NADH-UBIQUINONE OXIDOREDUCTASE CHAIN 6"/>
    <property type="match status" value="1"/>
</dbReference>
<keyword evidence="2" id="KW-1133">Transmembrane helix</keyword>
<comment type="subcellular location">
    <subcellularLocation>
        <location evidence="2">Mitochondrion membrane</location>
        <topology evidence="2">Multi-pass membrane protein</topology>
    </subcellularLocation>
</comment>
<dbReference type="AlphaFoldDB" id="A0A650AKK9"/>
<dbReference type="Pfam" id="PF00499">
    <property type="entry name" value="Oxidored_q3"/>
    <property type="match status" value="1"/>
</dbReference>
<geneLocation type="mitochondrion" evidence="3"/>
<accession>A0A650AKK9</accession>
<reference evidence="3" key="1">
    <citation type="submission" date="2019-11" db="EMBL/GenBank/DDBJ databases">
        <title>Complete mitogenomes of the marine picoplanktonic green algae Prasinoderma sp. MBIC 10622 and Prasinococcus capsulatus CCMP 1194 (Palmophyllophyceae).</title>
        <authorList>
            <person name="Turmel M."/>
            <person name="Otis C."/>
            <person name="Lemieux C."/>
        </authorList>
    </citation>
    <scope>NUCLEOTIDE SEQUENCE</scope>
</reference>
<dbReference type="PANTHER" id="PTHR33269:SF17">
    <property type="entry name" value="NADH-UBIQUINONE OXIDOREDUCTASE CHAIN 6"/>
    <property type="match status" value="1"/>
</dbReference>
<comment type="similarity">
    <text evidence="1 2">Belongs to the complex I subunit 6 family.</text>
</comment>
<evidence type="ECO:0000313" key="3">
    <source>
        <dbReference type="EMBL" id="QGN73970.1"/>
    </source>
</evidence>
<dbReference type="InterPro" id="IPR001457">
    <property type="entry name" value="NADH_UbQ/plastoQ_OxRdtase_su6"/>
</dbReference>
<dbReference type="Gene3D" id="1.20.120.1200">
    <property type="entry name" value="NADH-ubiquinone/plastoquinone oxidoreductase chain 6, subunit NuoJ"/>
    <property type="match status" value="1"/>
</dbReference>
<keyword evidence="2" id="KW-0830">Ubiquinone</keyword>
<dbReference type="InterPro" id="IPR042106">
    <property type="entry name" value="Nuo/plastoQ_OxRdtase_6_NuoJ"/>
</dbReference>
<comment type="catalytic activity">
    <reaction evidence="2">
        <text>a ubiquinone + NADH + 5 H(+)(in) = a ubiquinol + NAD(+) + 4 H(+)(out)</text>
        <dbReference type="Rhea" id="RHEA:29091"/>
        <dbReference type="Rhea" id="RHEA-COMP:9565"/>
        <dbReference type="Rhea" id="RHEA-COMP:9566"/>
        <dbReference type="ChEBI" id="CHEBI:15378"/>
        <dbReference type="ChEBI" id="CHEBI:16389"/>
        <dbReference type="ChEBI" id="CHEBI:17976"/>
        <dbReference type="ChEBI" id="CHEBI:57540"/>
        <dbReference type="ChEBI" id="CHEBI:57945"/>
        <dbReference type="EC" id="7.1.1.2"/>
    </reaction>
</comment>
<sequence>MNKQEKEPFLFTRREGMKCPLLFPISLHSLWPSMTFAFFLLSSSALLSALLVIQARNPVVSVLSLIATFCQASALLLSVHMDFFGVMFLIVYVGAIAVLFLFVVMMLNINTAEIQENQLRYLPIGGALVFLFFLQVLYSQGLDFVPYLPVDQTFETTNTLPSGSKTESVFLASAFSGEVEKIEGWKSLTNLWATCPDPSPLRPSFRQWDESFGTLSIIRALGLSLYTHHIAFFLFGGVILLIAMIGAIALTLHRGGLVRRQDVFLQNTRDFQLTYRKARS</sequence>
<dbReference type="GO" id="GO:0008137">
    <property type="term" value="F:NADH dehydrogenase (ubiquinone) activity"/>
    <property type="evidence" value="ECO:0007669"/>
    <property type="project" value="UniProtKB-UniRule"/>
</dbReference>
<dbReference type="EC" id="7.1.1.2" evidence="2"/>
<keyword evidence="2" id="KW-0249">Electron transport</keyword>
<organism evidence="3">
    <name type="scientific">Prasinococcus sp. CCMP1194</name>
    <dbReference type="NCBI Taxonomy" id="110672"/>
    <lineage>
        <taxon>Eukaryota</taxon>
        <taxon>Viridiplantae</taxon>
        <taxon>Prasinodermophyta</taxon>
        <taxon>Palmophyllophyceae</taxon>
        <taxon>Prasinococcales</taxon>
        <taxon>Prasinococcaceae</taxon>
        <taxon>Prasinococcus</taxon>
    </lineage>
</organism>
<keyword evidence="2" id="KW-0472">Membrane</keyword>
<gene>
    <name evidence="3" type="primary">nad6</name>
</gene>
<evidence type="ECO:0000256" key="1">
    <source>
        <dbReference type="ARBA" id="ARBA00005698"/>
    </source>
</evidence>
<keyword evidence="2" id="KW-0679">Respiratory chain</keyword>
<feature type="transmembrane region" description="Helical" evidence="2">
    <location>
        <begin position="83"/>
        <end position="107"/>
    </location>
</feature>
<name>A0A650AKK9_9VIRI</name>
<keyword evidence="2 3" id="KW-0496">Mitochondrion</keyword>
<feature type="transmembrane region" description="Helical" evidence="2">
    <location>
        <begin position="230"/>
        <end position="252"/>
    </location>
</feature>
<protein>
    <recommendedName>
        <fullName evidence="2">NADH-ubiquinone oxidoreductase chain 6</fullName>
        <ecNumber evidence="2">7.1.1.2</ecNumber>
    </recommendedName>
</protein>
<keyword evidence="2" id="KW-0813">Transport</keyword>
<feature type="transmembrane region" description="Helical" evidence="2">
    <location>
        <begin position="59"/>
        <end position="77"/>
    </location>
</feature>
<dbReference type="GO" id="GO:0031966">
    <property type="term" value="C:mitochondrial membrane"/>
    <property type="evidence" value="ECO:0007669"/>
    <property type="project" value="UniProtKB-SubCell"/>
</dbReference>
<keyword evidence="2" id="KW-0520">NAD</keyword>
<keyword evidence="2" id="KW-0812">Transmembrane</keyword>
<feature type="transmembrane region" description="Helical" evidence="2">
    <location>
        <begin position="30"/>
        <end position="52"/>
    </location>
</feature>
<keyword evidence="2" id="KW-1278">Translocase</keyword>
<dbReference type="EMBL" id="MN662312">
    <property type="protein sequence ID" value="QGN73970.1"/>
    <property type="molecule type" value="Genomic_DNA"/>
</dbReference>
<comment type="function">
    <text evidence="2">Core subunit of the mitochondrial membrane respiratory chain NADH dehydrogenase (Complex I) which catalyzes electron transfer from NADH through the respiratory chain, using ubiquinone as an electron acceptor. Essential for the catalytic activity and assembly of complex I.</text>
</comment>
<proteinExistence type="inferred from homology"/>
<evidence type="ECO:0000256" key="2">
    <source>
        <dbReference type="RuleBase" id="RU004430"/>
    </source>
</evidence>
<feature type="transmembrane region" description="Helical" evidence="2">
    <location>
        <begin position="119"/>
        <end position="138"/>
    </location>
</feature>